<protein>
    <recommendedName>
        <fullName evidence="3">RiboL-PSP-HEPN domain-containing protein</fullName>
    </recommendedName>
</protein>
<dbReference type="Proteomes" id="UP000477680">
    <property type="component" value="Chromosome"/>
</dbReference>
<dbReference type="RefSeq" id="WP_163496463.1">
    <property type="nucleotide sequence ID" value="NZ_CP048711.1"/>
</dbReference>
<reference evidence="1 2" key="1">
    <citation type="submission" date="2020-02" db="EMBL/GenBank/DDBJ databases">
        <title>Genome sequencing for Kineobactrum sp. M2.</title>
        <authorList>
            <person name="Park S.-J."/>
        </authorList>
    </citation>
    <scope>NUCLEOTIDE SEQUENCE [LARGE SCALE GENOMIC DNA]</scope>
    <source>
        <strain evidence="1 2">M2</strain>
    </source>
</reference>
<dbReference type="AlphaFoldDB" id="A0A6C0U8Y1"/>
<evidence type="ECO:0008006" key="3">
    <source>
        <dbReference type="Google" id="ProtNLM"/>
    </source>
</evidence>
<name>A0A6C0U8Y1_9GAMM</name>
<proteinExistence type="predicted"/>
<accession>A0A6C0U8Y1</accession>
<keyword evidence="2" id="KW-1185">Reference proteome</keyword>
<organism evidence="1 2">
    <name type="scientific">Kineobactrum salinum</name>
    <dbReference type="NCBI Taxonomy" id="2708301"/>
    <lineage>
        <taxon>Bacteria</taxon>
        <taxon>Pseudomonadati</taxon>
        <taxon>Pseudomonadota</taxon>
        <taxon>Gammaproteobacteria</taxon>
        <taxon>Cellvibrionales</taxon>
        <taxon>Halieaceae</taxon>
        <taxon>Kineobactrum</taxon>
    </lineage>
</organism>
<dbReference type="EMBL" id="CP048711">
    <property type="protein sequence ID" value="QIB67035.1"/>
    <property type="molecule type" value="Genomic_DNA"/>
</dbReference>
<gene>
    <name evidence="1" type="ORF">G3T16_18195</name>
</gene>
<dbReference type="KEGG" id="kim:G3T16_18195"/>
<evidence type="ECO:0000313" key="2">
    <source>
        <dbReference type="Proteomes" id="UP000477680"/>
    </source>
</evidence>
<sequence>MNKNVKVTAERHVRTYTELWHTSFVLLELGKEDERGRHHKLMGSLVFTAFAFEAYLNHLGPSLFETWSHIERLSPKAKFEVLAERVGLKADFGCRPQQTIIRLFGFRNDIAHGKSITLKDMRIESLEVYQKDPWSFRAQTDWEKYCTIENTERAREDINSVVHTLHKASEIKDEYPFLHGFEIRGGELIIDDNN</sequence>
<evidence type="ECO:0000313" key="1">
    <source>
        <dbReference type="EMBL" id="QIB67035.1"/>
    </source>
</evidence>